<protein>
    <submittedName>
        <fullName evidence="1">Uncharacterized protein</fullName>
    </submittedName>
</protein>
<dbReference type="AlphaFoldDB" id="A0A0F9D7S3"/>
<reference evidence="1" key="1">
    <citation type="journal article" date="2015" name="Nature">
        <title>Complex archaea that bridge the gap between prokaryotes and eukaryotes.</title>
        <authorList>
            <person name="Spang A."/>
            <person name="Saw J.H."/>
            <person name="Jorgensen S.L."/>
            <person name="Zaremba-Niedzwiedzka K."/>
            <person name="Martijn J."/>
            <person name="Lind A.E."/>
            <person name="van Eijk R."/>
            <person name="Schleper C."/>
            <person name="Guy L."/>
            <person name="Ettema T.J."/>
        </authorList>
    </citation>
    <scope>NUCLEOTIDE SEQUENCE</scope>
</reference>
<comment type="caution">
    <text evidence="1">The sequence shown here is derived from an EMBL/GenBank/DDBJ whole genome shotgun (WGS) entry which is preliminary data.</text>
</comment>
<accession>A0A0F9D7S3</accession>
<proteinExistence type="predicted"/>
<dbReference type="EMBL" id="LAZR01042990">
    <property type="protein sequence ID" value="KKL08168.1"/>
    <property type="molecule type" value="Genomic_DNA"/>
</dbReference>
<gene>
    <name evidence="1" type="ORF">LCGC14_2578580</name>
</gene>
<name>A0A0F9D7S3_9ZZZZ</name>
<organism evidence="1">
    <name type="scientific">marine sediment metagenome</name>
    <dbReference type="NCBI Taxonomy" id="412755"/>
    <lineage>
        <taxon>unclassified sequences</taxon>
        <taxon>metagenomes</taxon>
        <taxon>ecological metagenomes</taxon>
    </lineage>
</organism>
<sequence length="75" mass="9076">MSKTFDTVKEYIDSMSKEDIKGYDYYPMRNESVEHLRACFLSWLESKSLITWFFEDCILGEIKSELLKKRRLYYG</sequence>
<evidence type="ECO:0000313" key="1">
    <source>
        <dbReference type="EMBL" id="KKL08168.1"/>
    </source>
</evidence>